<keyword evidence="6" id="KW-0539">Nucleus</keyword>
<dbReference type="Proteomes" id="UP000016922">
    <property type="component" value="Unassembled WGS sequence"/>
</dbReference>
<evidence type="ECO:0008006" key="9">
    <source>
        <dbReference type="Google" id="ProtNLM"/>
    </source>
</evidence>
<name>S3ED60_GLAL2</name>
<keyword evidence="4" id="KW-0238">DNA-binding</keyword>
<evidence type="ECO:0000256" key="4">
    <source>
        <dbReference type="ARBA" id="ARBA00023125"/>
    </source>
</evidence>
<keyword evidence="3" id="KW-0805">Transcription regulation</keyword>
<dbReference type="PANTHER" id="PTHR36206:SF13">
    <property type="entry name" value="TRANSCRIPTIONAL REGULATORY PROTEIN MOC3"/>
    <property type="match status" value="1"/>
</dbReference>
<dbReference type="GO" id="GO:0003677">
    <property type="term" value="F:DNA binding"/>
    <property type="evidence" value="ECO:0007669"/>
    <property type="project" value="UniProtKB-KW"/>
</dbReference>
<dbReference type="KEGG" id="glz:GLAREA_05571"/>
<evidence type="ECO:0000256" key="6">
    <source>
        <dbReference type="ARBA" id="ARBA00023242"/>
    </source>
</evidence>
<protein>
    <recommendedName>
        <fullName evidence="9">Transcription factor domain-containing protein</fullName>
    </recommendedName>
</protein>
<evidence type="ECO:0000313" key="8">
    <source>
        <dbReference type="Proteomes" id="UP000016922"/>
    </source>
</evidence>
<evidence type="ECO:0000256" key="5">
    <source>
        <dbReference type="ARBA" id="ARBA00023163"/>
    </source>
</evidence>
<dbReference type="InterPro" id="IPR052360">
    <property type="entry name" value="Transcr_Regulatory_Proteins"/>
</dbReference>
<keyword evidence="1" id="KW-0479">Metal-binding</keyword>
<reference evidence="7 8" key="1">
    <citation type="journal article" date="2013" name="BMC Genomics">
        <title>Genomics-driven discovery of the pneumocandin biosynthetic gene cluster in the fungus Glarea lozoyensis.</title>
        <authorList>
            <person name="Chen L."/>
            <person name="Yue Q."/>
            <person name="Zhang X."/>
            <person name="Xiang M."/>
            <person name="Wang C."/>
            <person name="Li S."/>
            <person name="Che Y."/>
            <person name="Ortiz-Lopez F.J."/>
            <person name="Bills G.F."/>
            <person name="Liu X."/>
            <person name="An Z."/>
        </authorList>
    </citation>
    <scope>NUCLEOTIDE SEQUENCE [LARGE SCALE GENOMIC DNA]</scope>
    <source>
        <strain evidence="8">ATCC 20868 / MF5171</strain>
    </source>
</reference>
<dbReference type="PANTHER" id="PTHR36206">
    <property type="entry name" value="ASPERCRYPTIN BIOSYNTHESIS CLUSTER-SPECIFIC TRANSCRIPTION REGULATOR ATNN-RELATED"/>
    <property type="match status" value="1"/>
</dbReference>
<dbReference type="RefSeq" id="XP_008077051.1">
    <property type="nucleotide sequence ID" value="XM_008078860.1"/>
</dbReference>
<gene>
    <name evidence="7" type="ORF">GLAREA_05571</name>
</gene>
<keyword evidence="5" id="KW-0804">Transcription</keyword>
<organism evidence="7 8">
    <name type="scientific">Glarea lozoyensis (strain ATCC 20868 / MF5171)</name>
    <dbReference type="NCBI Taxonomy" id="1116229"/>
    <lineage>
        <taxon>Eukaryota</taxon>
        <taxon>Fungi</taxon>
        <taxon>Dikarya</taxon>
        <taxon>Ascomycota</taxon>
        <taxon>Pezizomycotina</taxon>
        <taxon>Leotiomycetes</taxon>
        <taxon>Helotiales</taxon>
        <taxon>Helotiaceae</taxon>
        <taxon>Glarea</taxon>
    </lineage>
</organism>
<evidence type="ECO:0000256" key="3">
    <source>
        <dbReference type="ARBA" id="ARBA00023015"/>
    </source>
</evidence>
<dbReference type="InterPro" id="IPR021858">
    <property type="entry name" value="Fun_TF"/>
</dbReference>
<dbReference type="AlphaFoldDB" id="S3ED60"/>
<dbReference type="Pfam" id="PF11951">
    <property type="entry name" value="Fungal_trans_2"/>
    <property type="match status" value="2"/>
</dbReference>
<dbReference type="OrthoDB" id="2593732at2759"/>
<sequence>MPGDANDRQLVDYFCAETFDDVCCYFSPSFWMEVVLPFSYNEPVVRYATTALSAFHKEYVVSVGNPAALGDLSRGSFTYQYSRAIQSLQAFMTNKTKPSNRMVLVCCVIFYCIEVSREQFVNAERHAKAGCQVLREWRKNLYKEPSSNLNSGPLHDIISFEEVFGGLDALFSNAHDEKPYLVLTSTDVREGRMSHIPQAFEGVEHVRTIYNYLENWVSHFMFSSLPYLHSHPDDIPPPLLREHSVLRAELDRWDRPFAVVLQAQEPNIASMGSGQSRALIRKILWLAMRTKFQVMTAHFTYGTPWLNMDSDFAEILTAAESLTAGLILQSPGKQKLRSFLLRIGYSSTLYIVAVLCTDDLIRRRAIFLLESWDGAQAGDALRRAFTEARPVNDGSPMTAAQIEQYRKLAFAAANSSYLGVFVPANFSDKATAFGLYAPQARKSKWVVNFPQGYGTGRNRHNHLNYRAGLLCEWYQEPTGQYGTGSRYGSNPENFYTFPVKPVQSSESSTGSEKDADTRDVFREHLDEGNSQAVGGEKGKAKFRPGRKWIYIDGNARRSTHPGTRTAVKDASDPASTFSRRTTELQIKVPGTERERFLFNYFILESIPDLCGYSHMDFWYRSVPLYSQSEPAIRYAVLSLAAFHQEHIATQDMSPTELKHKPSTLIAYSKALQHGQEYLSSPNPNDEVVLMCCLLFYMIENARGDFNIATRHALAGLAILKKFGARPKSKVNLMNGPLDDINDALVSHFATLDGRFSFGSNYGRPGLTLVTKSERKGLTPIVPREYHSMTEISAVGLKLTNWAFCILNSVIREHEFETMDSITPELLREIGTLVREQNHSAIALQKFADLRNSSKKTSWNEISQILNHQILHHTTASIFSGALASATSSTPITNMLNHLQTILYSSETLQKGLLSNEPDRRSFLCLRGIISSLVIVAVECEDAEIRRRSIHLLRNWPIREGLIDGNKAADAIERRAAMEAASAKKGNLPVAGRKMHFGKASAVVGEVVRLSIVVRS</sequence>
<dbReference type="GeneID" id="19464625"/>
<dbReference type="eggNOG" id="ENOG502SND8">
    <property type="taxonomic scope" value="Eukaryota"/>
</dbReference>
<evidence type="ECO:0000256" key="2">
    <source>
        <dbReference type="ARBA" id="ARBA00022833"/>
    </source>
</evidence>
<dbReference type="GO" id="GO:0046872">
    <property type="term" value="F:metal ion binding"/>
    <property type="evidence" value="ECO:0007669"/>
    <property type="project" value="UniProtKB-KW"/>
</dbReference>
<accession>S3ED60</accession>
<evidence type="ECO:0000256" key="1">
    <source>
        <dbReference type="ARBA" id="ARBA00022723"/>
    </source>
</evidence>
<dbReference type="HOGENOM" id="CLU_297001_0_0_1"/>
<evidence type="ECO:0000313" key="7">
    <source>
        <dbReference type="EMBL" id="EPE36233.1"/>
    </source>
</evidence>
<keyword evidence="8" id="KW-1185">Reference proteome</keyword>
<proteinExistence type="predicted"/>
<keyword evidence="2" id="KW-0862">Zinc</keyword>
<dbReference type="EMBL" id="KE145353">
    <property type="protein sequence ID" value="EPE36233.1"/>
    <property type="molecule type" value="Genomic_DNA"/>
</dbReference>